<sequence>MARDTPHSDAAAGSEAGAKATPACSGASSQTLSQPPESASHPNQVTELLAGAAAAAAHSTCLPASFSHRVPHYRQMHTWDCGVACVLMVLRALGSSRHHWGTLLELCPTHSIWTIDLAHLLAACGARCQLATVTLGANQAYSGAGFYAEHIQQDSARVERLFGTAAAAGIGLACRSVTLDELSRLLLGGSCLIIALVDRLTLDSPSCGSTTGGGGGSTAAGGGGSTAAGGGGSPRSTHHPSGQQSVAATAPAVTATAATTEVGAASVAAANTAAAAEGTAAGSNEAAASAGGHEPEQQEGSEEEQGGEAEAAADAYVGHFIVLCGYDSGTHAFEMRDPASHRERQWVPAARLEAARKRFGTDEDLLLVEAPPVDAGTGAEAAPGAEAAAATGAAEAAAATTAATGAAAAAATGVVAAAAALQATAAAQQAGSAAACATATALR</sequence>
<organism evidence="2 3">
    <name type="scientific">Chlorella vulgaris</name>
    <name type="common">Green alga</name>
    <dbReference type="NCBI Taxonomy" id="3077"/>
    <lineage>
        <taxon>Eukaryota</taxon>
        <taxon>Viridiplantae</taxon>
        <taxon>Chlorophyta</taxon>
        <taxon>core chlorophytes</taxon>
        <taxon>Trebouxiophyceae</taxon>
        <taxon>Chlorellales</taxon>
        <taxon>Chlorellaceae</taxon>
        <taxon>Chlorella clade</taxon>
        <taxon>Chlorella</taxon>
    </lineage>
</organism>
<proteinExistence type="predicted"/>
<feature type="compositionally biased region" description="Acidic residues" evidence="1">
    <location>
        <begin position="297"/>
        <end position="307"/>
    </location>
</feature>
<reference evidence="2" key="2">
    <citation type="submission" date="2020-11" db="EMBL/GenBank/DDBJ databases">
        <authorList>
            <person name="Cecchin M."/>
            <person name="Marcolungo L."/>
            <person name="Rossato M."/>
            <person name="Girolomoni L."/>
            <person name="Cosentino E."/>
            <person name="Cuine S."/>
            <person name="Li-Beisson Y."/>
            <person name="Delledonne M."/>
            <person name="Ballottari M."/>
        </authorList>
    </citation>
    <scope>NUCLEOTIDE SEQUENCE</scope>
    <source>
        <strain evidence="2">211/11P</strain>
        <tissue evidence="2">Whole cell</tissue>
    </source>
</reference>
<evidence type="ECO:0000313" key="2">
    <source>
        <dbReference type="EMBL" id="KAI3432758.1"/>
    </source>
</evidence>
<protein>
    <recommendedName>
        <fullName evidence="4">Guanylyl cyclase</fullName>
    </recommendedName>
</protein>
<feature type="compositionally biased region" description="Polar residues" evidence="1">
    <location>
        <begin position="26"/>
        <end position="42"/>
    </location>
</feature>
<feature type="compositionally biased region" description="Gly residues" evidence="1">
    <location>
        <begin position="210"/>
        <end position="233"/>
    </location>
</feature>
<feature type="region of interest" description="Disordered" evidence="1">
    <location>
        <begin position="1"/>
        <end position="42"/>
    </location>
</feature>
<dbReference type="AlphaFoldDB" id="A0A9D4YYI0"/>
<dbReference type="PANTHER" id="PTHR31400:SF1">
    <property type="entry name" value="PROTEIN GUCD1"/>
    <property type="match status" value="1"/>
</dbReference>
<comment type="caution">
    <text evidence="2">The sequence shown here is derived from an EMBL/GenBank/DDBJ whole genome shotgun (WGS) entry which is preliminary data.</text>
</comment>
<evidence type="ECO:0000256" key="1">
    <source>
        <dbReference type="SAM" id="MobiDB-lite"/>
    </source>
</evidence>
<evidence type="ECO:0008006" key="4">
    <source>
        <dbReference type="Google" id="ProtNLM"/>
    </source>
</evidence>
<accession>A0A9D4YYI0</accession>
<dbReference type="Proteomes" id="UP001055712">
    <property type="component" value="Unassembled WGS sequence"/>
</dbReference>
<gene>
    <name evidence="2" type="ORF">D9Q98_004298</name>
</gene>
<dbReference type="OrthoDB" id="206796at2759"/>
<dbReference type="EMBL" id="SIDB01000005">
    <property type="protein sequence ID" value="KAI3432758.1"/>
    <property type="molecule type" value="Genomic_DNA"/>
</dbReference>
<feature type="compositionally biased region" description="Low complexity" evidence="1">
    <location>
        <begin position="279"/>
        <end position="292"/>
    </location>
</feature>
<reference evidence="2" key="1">
    <citation type="journal article" date="2019" name="Plant J.">
        <title>Chlorella vulgaris genome assembly and annotation reveals the molecular basis for metabolic acclimation to high light conditions.</title>
        <authorList>
            <person name="Cecchin M."/>
            <person name="Marcolungo L."/>
            <person name="Rossato M."/>
            <person name="Girolomoni L."/>
            <person name="Cosentino E."/>
            <person name="Cuine S."/>
            <person name="Li-Beisson Y."/>
            <person name="Delledonne M."/>
            <person name="Ballottari M."/>
        </authorList>
    </citation>
    <scope>NUCLEOTIDE SEQUENCE</scope>
    <source>
        <strain evidence="2">211/11P</strain>
    </source>
</reference>
<name>A0A9D4YYI0_CHLVU</name>
<dbReference type="Pfam" id="PF09778">
    <property type="entry name" value="Guanylate_cyc_2"/>
    <property type="match status" value="2"/>
</dbReference>
<evidence type="ECO:0000313" key="3">
    <source>
        <dbReference type="Proteomes" id="UP001055712"/>
    </source>
</evidence>
<feature type="region of interest" description="Disordered" evidence="1">
    <location>
        <begin position="207"/>
        <end position="252"/>
    </location>
</feature>
<feature type="region of interest" description="Disordered" evidence="1">
    <location>
        <begin position="279"/>
        <end position="309"/>
    </location>
</feature>
<feature type="compositionally biased region" description="Low complexity" evidence="1">
    <location>
        <begin position="10"/>
        <end position="23"/>
    </location>
</feature>
<keyword evidence="3" id="KW-1185">Reference proteome</keyword>
<dbReference type="PANTHER" id="PTHR31400">
    <property type="entry name" value="GUANYLYL CYCLASE DOMAIN CONTAINING PROTEIN 1 GUCD1"/>
    <property type="match status" value="1"/>
</dbReference>
<dbReference type="InterPro" id="IPR018616">
    <property type="entry name" value="GUCD1"/>
</dbReference>